<keyword evidence="5" id="KW-0998">Cell outer membrane</keyword>
<evidence type="ECO:0000256" key="4">
    <source>
        <dbReference type="ARBA" id="ARBA00023136"/>
    </source>
</evidence>
<comment type="subcellular location">
    <subcellularLocation>
        <location evidence="1">Membrane</location>
    </subcellularLocation>
</comment>
<dbReference type="PROSITE" id="PS51779">
    <property type="entry name" value="POTRA"/>
    <property type="match status" value="2"/>
</dbReference>
<keyword evidence="3 6" id="KW-0732">Signal</keyword>
<dbReference type="InterPro" id="IPR000184">
    <property type="entry name" value="Bac_surfAg_D15"/>
</dbReference>
<organism evidence="8 9">
    <name type="scientific">Candidatus Thermochlorobacter aerophilus</name>
    <dbReference type="NCBI Taxonomy" id="1868324"/>
    <lineage>
        <taxon>Bacteria</taxon>
        <taxon>Pseudomonadati</taxon>
        <taxon>Chlorobiota</taxon>
        <taxon>Chlorobiia</taxon>
        <taxon>Chlorobiales</taxon>
        <taxon>Candidatus Thermochlorobacteriaceae</taxon>
        <taxon>Candidatus Thermochlorobacter</taxon>
    </lineage>
</organism>
<sequence>MSALCKAIKPIVVASWMWSLCWSVMAMHPNESTAQMPPTTMILKSVRLYGAKEITNAELQTVFPTPAPFDSLTFKAQLDELKKRYIRSGYYDMRIDSVRWRVEPEAYQHLHAEIFISEGPITKISQIHFSGNRLLSENELRLLMQTHEGDALNGQVLEKDFNAILSRYETLGRPFAKISIAAIERNINSASESGLKLRIVIHEGASVKIAGYKFSDSLNTQHETILRELPLKVGELYNEEKFAQIKPRLERLGFFEHVSEPELLILQKSTQDDTLQAIIKLDLIEGNTNVFDGILGYQPPVPPEESGFLTGMMSISLKNLFGSGRRLGMRWQRPNNFTQELRVGYHEPWVLGLPLNASFEAMQLQQDSSFSQLMLAGSIAYRLSENLSVGALAQLERINPIVQGIRRKDPILPSGILLTGVSLTYDTRDYPLNPTSGVLLRNEYRIGTKTLNAPDSILEALQVRRSVVQQRLSVEVEWYQPTFLRQVLALRVAGIALLAEEVQFSDLFRFGGAQTLRGYREQEFLASRYGFANIEYRLQLSRKSFAFLFYDVGYFFKPQNPLNALDGAREGWRQGVGIGARVDTPLGLLGISYALGEGDTLLRGKVHINLINLF</sequence>
<evidence type="ECO:0000259" key="7">
    <source>
        <dbReference type="PROSITE" id="PS51779"/>
    </source>
</evidence>
<evidence type="ECO:0000256" key="5">
    <source>
        <dbReference type="ARBA" id="ARBA00023237"/>
    </source>
</evidence>
<dbReference type="GO" id="GO:0019867">
    <property type="term" value="C:outer membrane"/>
    <property type="evidence" value="ECO:0007669"/>
    <property type="project" value="InterPro"/>
</dbReference>
<evidence type="ECO:0000256" key="1">
    <source>
        <dbReference type="ARBA" id="ARBA00004370"/>
    </source>
</evidence>
<gene>
    <name evidence="8" type="ORF">D0433_05635</name>
</gene>
<keyword evidence="4" id="KW-0472">Membrane</keyword>
<dbReference type="InterPro" id="IPR034746">
    <property type="entry name" value="POTRA"/>
</dbReference>
<feature type="domain" description="POTRA" evidence="7">
    <location>
        <begin position="122"/>
        <end position="204"/>
    </location>
</feature>
<dbReference type="Gene3D" id="2.40.160.50">
    <property type="entry name" value="membrane protein fhac: a member of the omp85/tpsb transporter family"/>
    <property type="match status" value="1"/>
</dbReference>
<comment type="caution">
    <text evidence="8">The sequence shown here is derived from an EMBL/GenBank/DDBJ whole genome shotgun (WGS) entry which is preliminary data.</text>
</comment>
<evidence type="ECO:0000256" key="3">
    <source>
        <dbReference type="ARBA" id="ARBA00022729"/>
    </source>
</evidence>
<dbReference type="EMBL" id="PHFL01000039">
    <property type="protein sequence ID" value="RFM24467.1"/>
    <property type="molecule type" value="Genomic_DNA"/>
</dbReference>
<protein>
    <recommendedName>
        <fullName evidence="7">POTRA domain-containing protein</fullName>
    </recommendedName>
</protein>
<keyword evidence="2" id="KW-0812">Transmembrane</keyword>
<accession>A0A395M128</accession>
<dbReference type="Proteomes" id="UP000266389">
    <property type="component" value="Unassembled WGS sequence"/>
</dbReference>
<dbReference type="PANTHER" id="PTHR12815:SF47">
    <property type="entry name" value="TRANSLOCATION AND ASSEMBLY MODULE SUBUNIT TAMA"/>
    <property type="match status" value="1"/>
</dbReference>
<reference evidence="8 9" key="1">
    <citation type="journal article" date="2011" name="ISME J.">
        <title>Community ecology of hot spring cyanobacterial mats: predominant populations and their functional potential.</title>
        <authorList>
            <person name="Klatt C.G."/>
            <person name="Wood J.M."/>
            <person name="Rusch D.B."/>
            <person name="Bateson M.M."/>
            <person name="Hamamura N."/>
            <person name="Heidelberg J.F."/>
            <person name="Grossman A.R."/>
            <person name="Bhaya D."/>
            <person name="Cohan F.M."/>
            <person name="Kuhl M."/>
            <person name="Bryant D.A."/>
            <person name="Ward D.M."/>
        </authorList>
    </citation>
    <scope>NUCLEOTIDE SEQUENCE [LARGE SCALE GENOMIC DNA]</scope>
    <source>
        <strain evidence="8">OS</strain>
    </source>
</reference>
<name>A0A395M128_9BACT</name>
<dbReference type="Pfam" id="PF01103">
    <property type="entry name" value="Omp85"/>
    <property type="match status" value="1"/>
</dbReference>
<dbReference type="InterPro" id="IPR010827">
    <property type="entry name" value="BamA/TamA_POTRA"/>
</dbReference>
<feature type="domain" description="POTRA" evidence="7">
    <location>
        <begin position="207"/>
        <end position="286"/>
    </location>
</feature>
<feature type="chain" id="PRO_5017278115" description="POTRA domain-containing protein" evidence="6">
    <location>
        <begin position="27"/>
        <end position="614"/>
    </location>
</feature>
<evidence type="ECO:0000313" key="8">
    <source>
        <dbReference type="EMBL" id="RFM24467.1"/>
    </source>
</evidence>
<evidence type="ECO:0000313" key="9">
    <source>
        <dbReference type="Proteomes" id="UP000266389"/>
    </source>
</evidence>
<dbReference type="AlphaFoldDB" id="A0A395M128"/>
<evidence type="ECO:0000256" key="6">
    <source>
        <dbReference type="SAM" id="SignalP"/>
    </source>
</evidence>
<dbReference type="Gene3D" id="3.10.20.310">
    <property type="entry name" value="membrane protein fhac"/>
    <property type="match status" value="3"/>
</dbReference>
<dbReference type="InterPro" id="IPR039910">
    <property type="entry name" value="D15-like"/>
</dbReference>
<dbReference type="PANTHER" id="PTHR12815">
    <property type="entry name" value="SORTING AND ASSEMBLY MACHINERY SAMM50 PROTEIN FAMILY MEMBER"/>
    <property type="match status" value="1"/>
</dbReference>
<proteinExistence type="predicted"/>
<feature type="signal peptide" evidence="6">
    <location>
        <begin position="1"/>
        <end position="26"/>
    </location>
</feature>
<dbReference type="Pfam" id="PF07244">
    <property type="entry name" value="POTRA"/>
    <property type="match status" value="2"/>
</dbReference>
<evidence type="ECO:0000256" key="2">
    <source>
        <dbReference type="ARBA" id="ARBA00022692"/>
    </source>
</evidence>